<feature type="transmembrane region" description="Helical" evidence="2">
    <location>
        <begin position="101"/>
        <end position="119"/>
    </location>
</feature>
<dbReference type="EMBL" id="BAAAVV010000001">
    <property type="protein sequence ID" value="GAA3153775.1"/>
    <property type="molecule type" value="Genomic_DNA"/>
</dbReference>
<protein>
    <recommendedName>
        <fullName evidence="5">LysM domain-containing protein</fullName>
    </recommendedName>
</protein>
<evidence type="ECO:0000313" key="4">
    <source>
        <dbReference type="Proteomes" id="UP001499924"/>
    </source>
</evidence>
<dbReference type="RefSeq" id="WP_344686515.1">
    <property type="nucleotide sequence ID" value="NZ_BAAAVV010000001.1"/>
</dbReference>
<evidence type="ECO:0008006" key="5">
    <source>
        <dbReference type="Google" id="ProtNLM"/>
    </source>
</evidence>
<keyword evidence="2" id="KW-0472">Membrane</keyword>
<sequence>MSVRRLALTSAGMAAVALLLSGVTPAPGEIAAALSTPQRTVDTAGADALLLSAAGLAAWCVWAWGALGLALTAASAAPGLAGAAARLLLRAVLPAGARRGAALALGLGLGLGVAAPALAGTPTGPNPGPAAASRLAVPDWPSADGTAVPDWPSADGTAVPDWPSADGTAVPDRPGGETPGAHVVVAGDCLWDIAEDALRRSGPEPATADVAAAVHAWWSANADVIGPEPDLILPGQALRPPATP</sequence>
<dbReference type="Proteomes" id="UP001499924">
    <property type="component" value="Unassembled WGS sequence"/>
</dbReference>
<comment type="caution">
    <text evidence="3">The sequence shown here is derived from an EMBL/GenBank/DDBJ whole genome shotgun (WGS) entry which is preliminary data.</text>
</comment>
<feature type="transmembrane region" description="Helical" evidence="2">
    <location>
        <begin position="56"/>
        <end position="89"/>
    </location>
</feature>
<dbReference type="InterPro" id="IPR036779">
    <property type="entry name" value="LysM_dom_sf"/>
</dbReference>
<name>A0ABP6NT58_9ACTN</name>
<keyword evidence="4" id="KW-1185">Reference proteome</keyword>
<proteinExistence type="predicted"/>
<organism evidence="3 4">
    <name type="scientific">Blastococcus jejuensis</name>
    <dbReference type="NCBI Taxonomy" id="351224"/>
    <lineage>
        <taxon>Bacteria</taxon>
        <taxon>Bacillati</taxon>
        <taxon>Actinomycetota</taxon>
        <taxon>Actinomycetes</taxon>
        <taxon>Geodermatophilales</taxon>
        <taxon>Geodermatophilaceae</taxon>
        <taxon>Blastococcus</taxon>
    </lineage>
</organism>
<keyword evidence="2" id="KW-0812">Transmembrane</keyword>
<reference evidence="4" key="1">
    <citation type="journal article" date="2019" name="Int. J. Syst. Evol. Microbiol.">
        <title>The Global Catalogue of Microorganisms (GCM) 10K type strain sequencing project: providing services to taxonomists for standard genome sequencing and annotation.</title>
        <authorList>
            <consortium name="The Broad Institute Genomics Platform"/>
            <consortium name="The Broad Institute Genome Sequencing Center for Infectious Disease"/>
            <person name="Wu L."/>
            <person name="Ma J."/>
        </authorList>
    </citation>
    <scope>NUCLEOTIDE SEQUENCE [LARGE SCALE GENOMIC DNA]</scope>
    <source>
        <strain evidence="4">JCM 15614</strain>
    </source>
</reference>
<dbReference type="InterPro" id="IPR006311">
    <property type="entry name" value="TAT_signal"/>
</dbReference>
<gene>
    <name evidence="3" type="ORF">GCM10010531_00940</name>
</gene>
<feature type="region of interest" description="Disordered" evidence="1">
    <location>
        <begin position="124"/>
        <end position="150"/>
    </location>
</feature>
<evidence type="ECO:0000256" key="2">
    <source>
        <dbReference type="SAM" id="Phobius"/>
    </source>
</evidence>
<dbReference type="PROSITE" id="PS51318">
    <property type="entry name" value="TAT"/>
    <property type="match status" value="1"/>
</dbReference>
<dbReference type="Gene3D" id="3.10.350.10">
    <property type="entry name" value="LysM domain"/>
    <property type="match status" value="1"/>
</dbReference>
<evidence type="ECO:0000256" key="1">
    <source>
        <dbReference type="SAM" id="MobiDB-lite"/>
    </source>
</evidence>
<evidence type="ECO:0000313" key="3">
    <source>
        <dbReference type="EMBL" id="GAA3153775.1"/>
    </source>
</evidence>
<accession>A0ABP6NT58</accession>
<keyword evidence="2" id="KW-1133">Transmembrane helix</keyword>